<feature type="region of interest" description="Disordered" evidence="1">
    <location>
        <begin position="80"/>
        <end position="99"/>
    </location>
</feature>
<dbReference type="AlphaFoldDB" id="A0AAV1IHH4"/>
<organism evidence="2 3">
    <name type="scientific">Coccomyxa viridis</name>
    <dbReference type="NCBI Taxonomy" id="1274662"/>
    <lineage>
        <taxon>Eukaryota</taxon>
        <taxon>Viridiplantae</taxon>
        <taxon>Chlorophyta</taxon>
        <taxon>core chlorophytes</taxon>
        <taxon>Trebouxiophyceae</taxon>
        <taxon>Trebouxiophyceae incertae sedis</taxon>
        <taxon>Coccomyxaceae</taxon>
        <taxon>Coccomyxa</taxon>
    </lineage>
</organism>
<gene>
    <name evidence="2" type="ORF">CVIRNUC_008863</name>
</gene>
<dbReference type="Proteomes" id="UP001314263">
    <property type="component" value="Unassembled WGS sequence"/>
</dbReference>
<sequence length="99" mass="10428">MEAIAMTESPDVDPAKVVTHDPPQIVLSHDSPLTLLPYSQATGLLSVQGFREQAHQISVSDPSLARGRHQKRVINGAAFEQGKASMGGPALRGNMSGAP</sequence>
<evidence type="ECO:0000313" key="3">
    <source>
        <dbReference type="Proteomes" id="UP001314263"/>
    </source>
</evidence>
<evidence type="ECO:0000313" key="2">
    <source>
        <dbReference type="EMBL" id="CAK0785652.1"/>
    </source>
</evidence>
<reference evidence="2 3" key="1">
    <citation type="submission" date="2023-10" db="EMBL/GenBank/DDBJ databases">
        <authorList>
            <person name="Maclean D."/>
            <person name="Macfadyen A."/>
        </authorList>
    </citation>
    <scope>NUCLEOTIDE SEQUENCE [LARGE SCALE GENOMIC DNA]</scope>
</reference>
<protein>
    <submittedName>
        <fullName evidence="2">Uncharacterized protein</fullName>
    </submittedName>
</protein>
<proteinExistence type="predicted"/>
<accession>A0AAV1IHH4</accession>
<comment type="caution">
    <text evidence="2">The sequence shown here is derived from an EMBL/GenBank/DDBJ whole genome shotgun (WGS) entry which is preliminary data.</text>
</comment>
<dbReference type="EMBL" id="CAUYUE010000013">
    <property type="protein sequence ID" value="CAK0785652.1"/>
    <property type="molecule type" value="Genomic_DNA"/>
</dbReference>
<name>A0AAV1IHH4_9CHLO</name>
<evidence type="ECO:0000256" key="1">
    <source>
        <dbReference type="SAM" id="MobiDB-lite"/>
    </source>
</evidence>
<keyword evidence="3" id="KW-1185">Reference proteome</keyword>